<dbReference type="HOGENOM" id="CLU_000445_90_1_10"/>
<accession>A0A0F5JG12</accession>
<dbReference type="GO" id="GO:0000160">
    <property type="term" value="P:phosphorelay signal transduction system"/>
    <property type="evidence" value="ECO:0007669"/>
    <property type="project" value="InterPro"/>
</dbReference>
<feature type="domain" description="Response regulatory" evidence="6">
    <location>
        <begin position="6"/>
        <end position="118"/>
    </location>
</feature>
<reference evidence="7 8" key="1">
    <citation type="submission" date="2013-04" db="EMBL/GenBank/DDBJ databases">
        <title>The Genome Sequence of Parabacteroides goldsteinii DSM 19448.</title>
        <authorList>
            <consortium name="The Broad Institute Genomics Platform"/>
            <person name="Earl A."/>
            <person name="Ward D."/>
            <person name="Feldgarden M."/>
            <person name="Gevers D."/>
            <person name="Martens E."/>
            <person name="Sakamoto M."/>
            <person name="Benno Y."/>
            <person name="Song Y."/>
            <person name="Liu C."/>
            <person name="Lee J."/>
            <person name="Bolanos M."/>
            <person name="Vaisanen M.L."/>
            <person name="Finegold S.M."/>
            <person name="Walker B."/>
            <person name="Young S."/>
            <person name="Zeng Q."/>
            <person name="Gargeya S."/>
            <person name="Fitzgerald M."/>
            <person name="Haas B."/>
            <person name="Abouelleil A."/>
            <person name="Allen A.W."/>
            <person name="Alvarado L."/>
            <person name="Arachchi H.M."/>
            <person name="Berlin A.M."/>
            <person name="Chapman S.B."/>
            <person name="Gainer-Dewar J."/>
            <person name="Goldberg J."/>
            <person name="Griggs A."/>
            <person name="Gujja S."/>
            <person name="Hansen M."/>
            <person name="Howarth C."/>
            <person name="Imamovic A."/>
            <person name="Ireland A."/>
            <person name="Larimer J."/>
            <person name="McCowan C."/>
            <person name="Murphy C."/>
            <person name="Pearson M."/>
            <person name="Poon T.W."/>
            <person name="Priest M."/>
            <person name="Roberts A."/>
            <person name="Saif S."/>
            <person name="Shea T."/>
            <person name="Sisk P."/>
            <person name="Sykes S."/>
            <person name="Wortman J."/>
            <person name="Nusbaum C."/>
            <person name="Birren B."/>
        </authorList>
    </citation>
    <scope>NUCLEOTIDE SEQUENCE [LARGE SCALE GENOMIC DNA]</scope>
    <source>
        <strain evidence="7 8">DSM 19448</strain>
    </source>
</reference>
<comment type="caution">
    <text evidence="7">The sequence shown here is derived from an EMBL/GenBank/DDBJ whole genome shotgun (WGS) entry which is preliminary data.</text>
</comment>
<dbReference type="GO" id="GO:0003677">
    <property type="term" value="F:DNA binding"/>
    <property type="evidence" value="ECO:0007669"/>
    <property type="project" value="UniProtKB-KW"/>
</dbReference>
<evidence type="ECO:0000259" key="5">
    <source>
        <dbReference type="PROSITE" id="PS50043"/>
    </source>
</evidence>
<dbReference type="PROSITE" id="PS00622">
    <property type="entry name" value="HTH_LUXR_1"/>
    <property type="match status" value="1"/>
</dbReference>
<dbReference type="PANTHER" id="PTHR44688">
    <property type="entry name" value="DNA-BINDING TRANSCRIPTIONAL ACTIVATOR DEVR_DOSR"/>
    <property type="match status" value="1"/>
</dbReference>
<sequence length="204" mass="23026">MSTNLKIVIAEPSAIVRYGLETMLKRLPGLRIQVSEIATIESLTEDLRTHQPDVLIINPSIPGYFTIPHLKEMTGCPDMKCLALLYSVAEHAVIRYYDDQISIFDSADEMKLKLERLHAKSEDGEGDGDEQQTLSTREKEIVVCVVKGMTNREIADRLFLSTHTVITHRRNIARKLQVHSASALTVYAIVNKLVELSDIQKPRE</sequence>
<dbReference type="SUPFAM" id="SSF46894">
    <property type="entry name" value="C-terminal effector domain of the bipartite response regulators"/>
    <property type="match status" value="1"/>
</dbReference>
<dbReference type="AlphaFoldDB" id="A0A0F5JG12"/>
<dbReference type="STRING" id="927665.HMPREF1535_02466"/>
<keyword evidence="2" id="KW-0238">DNA-binding</keyword>
<dbReference type="SUPFAM" id="SSF52172">
    <property type="entry name" value="CheY-like"/>
    <property type="match status" value="1"/>
</dbReference>
<dbReference type="SMART" id="SM00421">
    <property type="entry name" value="HTH_LUXR"/>
    <property type="match status" value="1"/>
</dbReference>
<evidence type="ECO:0000259" key="6">
    <source>
        <dbReference type="PROSITE" id="PS50110"/>
    </source>
</evidence>
<dbReference type="PRINTS" id="PR00038">
    <property type="entry name" value="HTHLUXR"/>
</dbReference>
<dbReference type="Proteomes" id="UP000033047">
    <property type="component" value="Unassembled WGS sequence"/>
</dbReference>
<evidence type="ECO:0000313" key="8">
    <source>
        <dbReference type="Proteomes" id="UP000033047"/>
    </source>
</evidence>
<dbReference type="PROSITE" id="PS50043">
    <property type="entry name" value="HTH_LUXR_2"/>
    <property type="match status" value="1"/>
</dbReference>
<protein>
    <recommendedName>
        <fullName evidence="9">HTH luxR-type domain-containing protein</fullName>
    </recommendedName>
</protein>
<dbReference type="PANTHER" id="PTHR44688:SF16">
    <property type="entry name" value="DNA-BINDING TRANSCRIPTIONAL ACTIVATOR DEVR_DOSR"/>
    <property type="match status" value="1"/>
</dbReference>
<dbReference type="EMBL" id="AQHV01000011">
    <property type="protein sequence ID" value="KKB56490.1"/>
    <property type="molecule type" value="Genomic_DNA"/>
</dbReference>
<dbReference type="CDD" id="cd06170">
    <property type="entry name" value="LuxR_C_like"/>
    <property type="match status" value="1"/>
</dbReference>
<evidence type="ECO:0000256" key="2">
    <source>
        <dbReference type="ARBA" id="ARBA00023125"/>
    </source>
</evidence>
<dbReference type="Gene3D" id="3.40.50.2300">
    <property type="match status" value="1"/>
</dbReference>
<comment type="caution">
    <text evidence="4">Lacks conserved residue(s) required for the propagation of feature annotation.</text>
</comment>
<organism evidence="7 8">
    <name type="scientific">Parabacteroides goldsteinii DSM 19448 = WAL 12034</name>
    <dbReference type="NCBI Taxonomy" id="927665"/>
    <lineage>
        <taxon>Bacteria</taxon>
        <taxon>Pseudomonadati</taxon>
        <taxon>Bacteroidota</taxon>
        <taxon>Bacteroidia</taxon>
        <taxon>Bacteroidales</taxon>
        <taxon>Tannerellaceae</taxon>
        <taxon>Parabacteroides</taxon>
    </lineage>
</organism>
<dbReference type="InterPro" id="IPR000792">
    <property type="entry name" value="Tscrpt_reg_LuxR_C"/>
</dbReference>
<gene>
    <name evidence="7" type="ORF">HMPREF1535_02466</name>
</gene>
<dbReference type="PROSITE" id="PS50110">
    <property type="entry name" value="RESPONSE_REGULATORY"/>
    <property type="match status" value="1"/>
</dbReference>
<keyword evidence="1" id="KW-0805">Transcription regulation</keyword>
<evidence type="ECO:0000256" key="1">
    <source>
        <dbReference type="ARBA" id="ARBA00023015"/>
    </source>
</evidence>
<dbReference type="InterPro" id="IPR011006">
    <property type="entry name" value="CheY-like_superfamily"/>
</dbReference>
<evidence type="ECO:0000256" key="4">
    <source>
        <dbReference type="PROSITE-ProRule" id="PRU00169"/>
    </source>
</evidence>
<dbReference type="InterPro" id="IPR016032">
    <property type="entry name" value="Sig_transdc_resp-reg_C-effctor"/>
</dbReference>
<dbReference type="RefSeq" id="WP_046146245.1">
    <property type="nucleotide sequence ID" value="NZ_KQ033912.1"/>
</dbReference>
<proteinExistence type="predicted"/>
<evidence type="ECO:0000313" key="7">
    <source>
        <dbReference type="EMBL" id="KKB56490.1"/>
    </source>
</evidence>
<keyword evidence="3" id="KW-0804">Transcription</keyword>
<dbReference type="Pfam" id="PF00196">
    <property type="entry name" value="GerE"/>
    <property type="match status" value="1"/>
</dbReference>
<evidence type="ECO:0008006" key="9">
    <source>
        <dbReference type="Google" id="ProtNLM"/>
    </source>
</evidence>
<dbReference type="PATRIC" id="fig|927665.4.peg.2535"/>
<evidence type="ECO:0000256" key="3">
    <source>
        <dbReference type="ARBA" id="ARBA00023163"/>
    </source>
</evidence>
<name>A0A0F5JG12_9BACT</name>
<feature type="domain" description="HTH luxR-type" evidence="5">
    <location>
        <begin position="127"/>
        <end position="192"/>
    </location>
</feature>
<dbReference type="GO" id="GO:0006355">
    <property type="term" value="P:regulation of DNA-templated transcription"/>
    <property type="evidence" value="ECO:0007669"/>
    <property type="project" value="InterPro"/>
</dbReference>
<dbReference type="InterPro" id="IPR001789">
    <property type="entry name" value="Sig_transdc_resp-reg_receiver"/>
</dbReference>